<reference evidence="3 4" key="2">
    <citation type="journal article" date="2013" name="IMA Fungus">
        <title>IMA Genome-F 1: Ceratocystis fimbriata: Draft nuclear genome sequence for the plant pathogen, Ceratocystis fimbriata.</title>
        <authorList>
            <person name="Wilken P.M."/>
            <person name="Steenkamp E.T."/>
            <person name="Wingfield M.J."/>
            <person name="de Beer Z.W."/>
            <person name="Wingfield B.D."/>
        </authorList>
    </citation>
    <scope>NUCLEOTIDE SEQUENCE [LARGE SCALE GENOMIC DNA]</scope>
    <source>
        <strain evidence="3 4">CBS 114723</strain>
    </source>
</reference>
<comment type="caution">
    <text evidence="3">The sequence shown here is derived from an EMBL/GenBank/DDBJ whole genome shotgun (WGS) entry which is preliminary data.</text>
</comment>
<name>A0A2C5WVN8_9PEZI</name>
<evidence type="ECO:0000313" key="4">
    <source>
        <dbReference type="Proteomes" id="UP000222788"/>
    </source>
</evidence>
<keyword evidence="4" id="KW-1185">Reference proteome</keyword>
<evidence type="ECO:0000256" key="1">
    <source>
        <dbReference type="SAM" id="MobiDB-lite"/>
    </source>
</evidence>
<sequence length="143" mass="16119">MRCAFAKVCVVIPPFVACFHMLHCISFTSSRSTKHKHPRTTQHNTTQHNTQSDTATMAGVHNTHISGRSGLFLWSIERLVEPSSSLARYFWQIVHPCSMLHYYSVYQCFSMSAITSGMYWAITAKRVPDASEAGHKGLPSDDR</sequence>
<reference evidence="3 4" key="1">
    <citation type="journal article" date="2013" name="Fungal Biol.">
        <title>Analysis of microsatellite markers in the genome of the plant pathogen Ceratocystis fimbriata.</title>
        <authorList>
            <person name="Simpson M.C."/>
            <person name="Wilken P.M."/>
            <person name="Coetzee M.P."/>
            <person name="Wingfield M.J."/>
            <person name="Wingfield B.D."/>
        </authorList>
    </citation>
    <scope>NUCLEOTIDE SEQUENCE [LARGE SCALE GENOMIC DNA]</scope>
    <source>
        <strain evidence="3 4">CBS 114723</strain>
    </source>
</reference>
<evidence type="ECO:0000256" key="2">
    <source>
        <dbReference type="SAM" id="SignalP"/>
    </source>
</evidence>
<feature type="region of interest" description="Disordered" evidence="1">
    <location>
        <begin position="32"/>
        <end position="51"/>
    </location>
</feature>
<dbReference type="Proteomes" id="UP000222788">
    <property type="component" value="Unassembled WGS sequence"/>
</dbReference>
<accession>A0A2C5WVN8</accession>
<dbReference type="EMBL" id="APWK03000150">
    <property type="protein sequence ID" value="PHH50077.1"/>
    <property type="molecule type" value="Genomic_DNA"/>
</dbReference>
<evidence type="ECO:0000313" key="3">
    <source>
        <dbReference type="EMBL" id="PHH50077.1"/>
    </source>
</evidence>
<evidence type="ECO:0008006" key="5">
    <source>
        <dbReference type="Google" id="ProtNLM"/>
    </source>
</evidence>
<feature type="compositionally biased region" description="Low complexity" evidence="1">
    <location>
        <begin position="41"/>
        <end position="51"/>
    </location>
</feature>
<dbReference type="AlphaFoldDB" id="A0A2C5WVN8"/>
<proteinExistence type="predicted"/>
<organism evidence="3 4">
    <name type="scientific">Ceratocystis fimbriata CBS 114723</name>
    <dbReference type="NCBI Taxonomy" id="1035309"/>
    <lineage>
        <taxon>Eukaryota</taxon>
        <taxon>Fungi</taxon>
        <taxon>Dikarya</taxon>
        <taxon>Ascomycota</taxon>
        <taxon>Pezizomycotina</taxon>
        <taxon>Sordariomycetes</taxon>
        <taxon>Hypocreomycetidae</taxon>
        <taxon>Microascales</taxon>
        <taxon>Ceratocystidaceae</taxon>
        <taxon>Ceratocystis</taxon>
    </lineage>
</organism>
<gene>
    <name evidence="3" type="ORF">CFIMG_006085RA</name>
</gene>
<keyword evidence="2" id="KW-0732">Signal</keyword>
<feature type="chain" id="PRO_5012157440" description="Secreted protein" evidence="2">
    <location>
        <begin position="19"/>
        <end position="143"/>
    </location>
</feature>
<feature type="signal peptide" evidence="2">
    <location>
        <begin position="1"/>
        <end position="18"/>
    </location>
</feature>
<protein>
    <recommendedName>
        <fullName evidence="5">Secreted protein</fullName>
    </recommendedName>
</protein>